<protein>
    <recommendedName>
        <fullName evidence="1">DUF7086 domain-containing protein</fullName>
    </recommendedName>
</protein>
<reference evidence="2" key="1">
    <citation type="submission" date="2020-07" db="EMBL/GenBank/DDBJ databases">
        <authorList>
            <person name="Lin J."/>
        </authorList>
    </citation>
    <scope>NUCLEOTIDE SEQUENCE</scope>
</reference>
<name>A0A6V7Q9L4_ANACO</name>
<sequence>MRRRWSRCTGGSRSTRATVRRAVCKSRSIYKDCLSCRQEKRMQPVVAQRLFMLLGGTLGCLNMRTLTYFCRHNGYHSTGADCKLYYAFAGLCMQLIRKQE</sequence>
<dbReference type="EMBL" id="LR862134">
    <property type="protein sequence ID" value="CAD1839823.1"/>
    <property type="molecule type" value="Genomic_DNA"/>
</dbReference>
<organism evidence="2">
    <name type="scientific">Ananas comosus var. bracteatus</name>
    <name type="common">red pineapple</name>
    <dbReference type="NCBI Taxonomy" id="296719"/>
    <lineage>
        <taxon>Eukaryota</taxon>
        <taxon>Viridiplantae</taxon>
        <taxon>Streptophyta</taxon>
        <taxon>Embryophyta</taxon>
        <taxon>Tracheophyta</taxon>
        <taxon>Spermatophyta</taxon>
        <taxon>Magnoliopsida</taxon>
        <taxon>Liliopsida</taxon>
        <taxon>Poales</taxon>
        <taxon>Bromeliaceae</taxon>
        <taxon>Bromelioideae</taxon>
        <taxon>Ananas</taxon>
    </lineage>
</organism>
<proteinExistence type="predicted"/>
<dbReference type="AlphaFoldDB" id="A0A6V7Q9L4"/>
<dbReference type="PANTHER" id="PTHR34272:SF1">
    <property type="entry name" value="EXPRESSED PROTEIN"/>
    <property type="match status" value="1"/>
</dbReference>
<evidence type="ECO:0000313" key="2">
    <source>
        <dbReference type="EMBL" id="CAD1839823.1"/>
    </source>
</evidence>
<evidence type="ECO:0000259" key="1">
    <source>
        <dbReference type="Pfam" id="PF23324"/>
    </source>
</evidence>
<dbReference type="InterPro" id="IPR055513">
    <property type="entry name" value="DUF7086"/>
</dbReference>
<dbReference type="Pfam" id="PF23324">
    <property type="entry name" value="DUF7086"/>
    <property type="match status" value="1"/>
</dbReference>
<gene>
    <name evidence="2" type="ORF">CB5_LOCUS23034</name>
</gene>
<feature type="domain" description="DUF7086" evidence="1">
    <location>
        <begin position="25"/>
        <end position="95"/>
    </location>
</feature>
<accession>A0A6V7Q9L4</accession>
<dbReference type="PANTHER" id="PTHR34272">
    <property type="entry name" value="EXPRESSED PROTEIN"/>
    <property type="match status" value="1"/>
</dbReference>